<evidence type="ECO:0000256" key="2">
    <source>
        <dbReference type="SAM" id="SignalP"/>
    </source>
</evidence>
<dbReference type="AlphaFoldDB" id="A0A9P5PGM8"/>
<feature type="chain" id="PRO_5040320323" evidence="2">
    <location>
        <begin position="21"/>
        <end position="304"/>
    </location>
</feature>
<feature type="region of interest" description="Disordered" evidence="1">
    <location>
        <begin position="283"/>
        <end position="304"/>
    </location>
</feature>
<evidence type="ECO:0000313" key="3">
    <source>
        <dbReference type="EMBL" id="KAF9062934.1"/>
    </source>
</evidence>
<sequence>MRSVIIHFTVIASSMFALSAIPVPVPVGPGKSSGVKRPHDKAFGEWHNYHPQTSHDQPVLVPKIAIMTFVNKEGTILSDTTNAPKYKSSSITKAIGHATGLRLQSDKDILYKGSYPEKGKMFYFHLRGLSRDCSSDPCEGWAVEGIRYKNKNGKGKSSGGKMWYVGINRRSETGWNKVKQFVGTPLYLKKAEGGAGVKRNTDWDDFQREFEKNYRGHLVAKEHRLNEAEHTTEQSVKKAKVTIGSADKGMTEEPKNSDTMAIAKGALPLEHTVMTEFSATKEVSKGVTTRPPGGVMPLSTMILE</sequence>
<dbReference type="Proteomes" id="UP000772434">
    <property type="component" value="Unassembled WGS sequence"/>
</dbReference>
<protein>
    <submittedName>
        <fullName evidence="3">Uncharacterized protein</fullName>
    </submittedName>
</protein>
<keyword evidence="2" id="KW-0732">Signal</keyword>
<accession>A0A9P5PGM8</accession>
<reference evidence="3" key="1">
    <citation type="submission" date="2020-11" db="EMBL/GenBank/DDBJ databases">
        <authorList>
            <consortium name="DOE Joint Genome Institute"/>
            <person name="Ahrendt S."/>
            <person name="Riley R."/>
            <person name="Andreopoulos W."/>
            <person name="Labutti K."/>
            <person name="Pangilinan J."/>
            <person name="Ruiz-Duenas F.J."/>
            <person name="Barrasa J.M."/>
            <person name="Sanchez-Garcia M."/>
            <person name="Camarero S."/>
            <person name="Miyauchi S."/>
            <person name="Serrano A."/>
            <person name="Linde D."/>
            <person name="Babiker R."/>
            <person name="Drula E."/>
            <person name="Ayuso-Fernandez I."/>
            <person name="Pacheco R."/>
            <person name="Padilla G."/>
            <person name="Ferreira P."/>
            <person name="Barriuso J."/>
            <person name="Kellner H."/>
            <person name="Castanera R."/>
            <person name="Alfaro M."/>
            <person name="Ramirez L."/>
            <person name="Pisabarro A.G."/>
            <person name="Kuo A."/>
            <person name="Tritt A."/>
            <person name="Lipzen A."/>
            <person name="He G."/>
            <person name="Yan M."/>
            <person name="Ng V."/>
            <person name="Cullen D."/>
            <person name="Martin F."/>
            <person name="Rosso M.-N."/>
            <person name="Henrissat B."/>
            <person name="Hibbett D."/>
            <person name="Martinez A.T."/>
            <person name="Grigoriev I.V."/>
        </authorList>
    </citation>
    <scope>NUCLEOTIDE SEQUENCE</scope>
    <source>
        <strain evidence="3">AH 40177</strain>
    </source>
</reference>
<keyword evidence="4" id="KW-1185">Reference proteome</keyword>
<name>A0A9P5PGM8_9AGAR</name>
<comment type="caution">
    <text evidence="3">The sequence shown here is derived from an EMBL/GenBank/DDBJ whole genome shotgun (WGS) entry which is preliminary data.</text>
</comment>
<gene>
    <name evidence="3" type="ORF">BDP27DRAFT_1427380</name>
</gene>
<organism evidence="3 4">
    <name type="scientific">Rhodocollybia butyracea</name>
    <dbReference type="NCBI Taxonomy" id="206335"/>
    <lineage>
        <taxon>Eukaryota</taxon>
        <taxon>Fungi</taxon>
        <taxon>Dikarya</taxon>
        <taxon>Basidiomycota</taxon>
        <taxon>Agaricomycotina</taxon>
        <taxon>Agaricomycetes</taxon>
        <taxon>Agaricomycetidae</taxon>
        <taxon>Agaricales</taxon>
        <taxon>Marasmiineae</taxon>
        <taxon>Omphalotaceae</taxon>
        <taxon>Rhodocollybia</taxon>
    </lineage>
</organism>
<feature type="signal peptide" evidence="2">
    <location>
        <begin position="1"/>
        <end position="20"/>
    </location>
</feature>
<dbReference type="EMBL" id="JADNRY010000158">
    <property type="protein sequence ID" value="KAF9062934.1"/>
    <property type="molecule type" value="Genomic_DNA"/>
</dbReference>
<proteinExistence type="predicted"/>
<evidence type="ECO:0000313" key="4">
    <source>
        <dbReference type="Proteomes" id="UP000772434"/>
    </source>
</evidence>
<evidence type="ECO:0000256" key="1">
    <source>
        <dbReference type="SAM" id="MobiDB-lite"/>
    </source>
</evidence>